<feature type="compositionally biased region" description="Acidic residues" evidence="4">
    <location>
        <begin position="424"/>
        <end position="433"/>
    </location>
</feature>
<dbReference type="SMART" id="SM00490">
    <property type="entry name" value="HELICc"/>
    <property type="match status" value="1"/>
</dbReference>
<dbReference type="Gene3D" id="3.40.50.10810">
    <property type="entry name" value="Tandem AAA-ATPase domain"/>
    <property type="match status" value="1"/>
</dbReference>
<feature type="region of interest" description="Disordered" evidence="4">
    <location>
        <begin position="1218"/>
        <end position="1241"/>
    </location>
</feature>
<keyword evidence="1" id="KW-0547">Nucleotide-binding</keyword>
<feature type="domain" description="Helicase ATP-binding" evidence="5">
    <location>
        <begin position="225"/>
        <end position="573"/>
    </location>
</feature>
<dbReference type="HOGENOM" id="CLU_255444_0_0_1"/>
<gene>
    <name evidence="7" type="ORF">UCREL1_8139</name>
</gene>
<evidence type="ECO:0000256" key="2">
    <source>
        <dbReference type="ARBA" id="ARBA00022801"/>
    </source>
</evidence>
<dbReference type="InterPro" id="IPR050628">
    <property type="entry name" value="SNF2_RAD54_helicase_TF"/>
</dbReference>
<dbReference type="InterPro" id="IPR014001">
    <property type="entry name" value="Helicase_ATP-bd"/>
</dbReference>
<dbReference type="GO" id="GO:0006281">
    <property type="term" value="P:DNA repair"/>
    <property type="evidence" value="ECO:0007669"/>
    <property type="project" value="TreeGrafter"/>
</dbReference>
<dbReference type="GO" id="GO:0016787">
    <property type="term" value="F:hydrolase activity"/>
    <property type="evidence" value="ECO:0007669"/>
    <property type="project" value="UniProtKB-KW"/>
</dbReference>
<dbReference type="Gene3D" id="3.40.50.300">
    <property type="entry name" value="P-loop containing nucleotide triphosphate hydrolases"/>
    <property type="match status" value="1"/>
</dbReference>
<dbReference type="GO" id="GO:0005634">
    <property type="term" value="C:nucleus"/>
    <property type="evidence" value="ECO:0007669"/>
    <property type="project" value="TreeGrafter"/>
</dbReference>
<dbReference type="GO" id="GO:0004386">
    <property type="term" value="F:helicase activity"/>
    <property type="evidence" value="ECO:0007669"/>
    <property type="project" value="UniProtKB-KW"/>
</dbReference>
<dbReference type="STRING" id="1287681.M7SF41"/>
<keyword evidence="8" id="KW-1185">Reference proteome</keyword>
<dbReference type="OrthoDB" id="4778002at2759"/>
<proteinExistence type="predicted"/>
<organism evidence="7 8">
    <name type="scientific">Eutypa lata (strain UCR-EL1)</name>
    <name type="common">Grapevine dieback disease fungus</name>
    <name type="synonym">Eutypa armeniacae</name>
    <dbReference type="NCBI Taxonomy" id="1287681"/>
    <lineage>
        <taxon>Eukaryota</taxon>
        <taxon>Fungi</taxon>
        <taxon>Dikarya</taxon>
        <taxon>Ascomycota</taxon>
        <taxon>Pezizomycotina</taxon>
        <taxon>Sordariomycetes</taxon>
        <taxon>Xylariomycetidae</taxon>
        <taxon>Xylariales</taxon>
        <taxon>Diatrypaceae</taxon>
        <taxon>Eutypa</taxon>
    </lineage>
</organism>
<feature type="domain" description="Helicase C-terminal" evidence="6">
    <location>
        <begin position="918"/>
        <end position="1003"/>
    </location>
</feature>
<evidence type="ECO:0000313" key="7">
    <source>
        <dbReference type="EMBL" id="EMR64889.1"/>
    </source>
</evidence>
<dbReference type="InterPro" id="IPR027417">
    <property type="entry name" value="P-loop_NTPase"/>
</dbReference>
<dbReference type="eggNOG" id="KOG0386">
    <property type="taxonomic scope" value="Eukaryota"/>
</dbReference>
<feature type="compositionally biased region" description="Acidic residues" evidence="4">
    <location>
        <begin position="462"/>
        <end position="478"/>
    </location>
</feature>
<dbReference type="InterPro" id="IPR000330">
    <property type="entry name" value="SNF2_N"/>
</dbReference>
<accession>M7SF41</accession>
<dbReference type="Pfam" id="PF00176">
    <property type="entry name" value="SNF2-rel_dom"/>
    <property type="match status" value="1"/>
</dbReference>
<dbReference type="InterPro" id="IPR038718">
    <property type="entry name" value="SNF2-like_sf"/>
</dbReference>
<keyword evidence="7" id="KW-0347">Helicase</keyword>
<feature type="region of interest" description="Disordered" evidence="4">
    <location>
        <begin position="751"/>
        <end position="779"/>
    </location>
</feature>
<evidence type="ECO:0000313" key="8">
    <source>
        <dbReference type="Proteomes" id="UP000012174"/>
    </source>
</evidence>
<dbReference type="PANTHER" id="PTHR45626">
    <property type="entry name" value="TRANSCRIPTION TERMINATION FACTOR 2-RELATED"/>
    <property type="match status" value="1"/>
</dbReference>
<keyword evidence="3" id="KW-0067">ATP-binding</keyword>
<name>M7SF41_EUTLA</name>
<evidence type="ECO:0000256" key="1">
    <source>
        <dbReference type="ARBA" id="ARBA00022741"/>
    </source>
</evidence>
<dbReference type="Proteomes" id="UP000012174">
    <property type="component" value="Unassembled WGS sequence"/>
</dbReference>
<protein>
    <submittedName>
        <fullName evidence="7">Putative snf2 family helicase protein</fullName>
    </submittedName>
</protein>
<evidence type="ECO:0000259" key="5">
    <source>
        <dbReference type="SMART" id="SM00487"/>
    </source>
</evidence>
<dbReference type="EMBL" id="KB706975">
    <property type="protein sequence ID" value="EMR64889.1"/>
    <property type="molecule type" value="Genomic_DNA"/>
</dbReference>
<feature type="region of interest" description="Disordered" evidence="4">
    <location>
        <begin position="424"/>
        <end position="486"/>
    </location>
</feature>
<reference evidence="8" key="1">
    <citation type="journal article" date="2013" name="Genome Announc.">
        <title>Draft genome sequence of the grapevine dieback fungus Eutypa lata UCR-EL1.</title>
        <authorList>
            <person name="Blanco-Ulate B."/>
            <person name="Rolshausen P.E."/>
            <person name="Cantu D."/>
        </authorList>
    </citation>
    <scope>NUCLEOTIDE SEQUENCE [LARGE SCALE GENOMIC DNA]</scope>
    <source>
        <strain evidence="8">UCR-EL1</strain>
    </source>
</reference>
<dbReference type="GO" id="GO:0005524">
    <property type="term" value="F:ATP binding"/>
    <property type="evidence" value="ECO:0007669"/>
    <property type="project" value="UniProtKB-KW"/>
</dbReference>
<feature type="compositionally biased region" description="Acidic residues" evidence="4">
    <location>
        <begin position="444"/>
        <end position="454"/>
    </location>
</feature>
<dbReference type="KEGG" id="ela:UCREL1_8139"/>
<dbReference type="InterPro" id="IPR001650">
    <property type="entry name" value="Helicase_C-like"/>
</dbReference>
<evidence type="ECO:0000259" key="6">
    <source>
        <dbReference type="SMART" id="SM00490"/>
    </source>
</evidence>
<dbReference type="SUPFAM" id="SSF52540">
    <property type="entry name" value="P-loop containing nucleoside triphosphate hydrolases"/>
    <property type="match status" value="2"/>
</dbReference>
<dbReference type="GO" id="GO:0008094">
    <property type="term" value="F:ATP-dependent activity, acting on DNA"/>
    <property type="evidence" value="ECO:0007669"/>
    <property type="project" value="TreeGrafter"/>
</dbReference>
<feature type="compositionally biased region" description="Basic and acidic residues" evidence="4">
    <location>
        <begin position="1300"/>
        <end position="1318"/>
    </location>
</feature>
<feature type="region of interest" description="Disordered" evidence="4">
    <location>
        <begin position="1258"/>
        <end position="1383"/>
    </location>
</feature>
<feature type="compositionally biased region" description="Acidic residues" evidence="4">
    <location>
        <begin position="1222"/>
        <end position="1231"/>
    </location>
</feature>
<keyword evidence="2" id="KW-0378">Hydrolase</keyword>
<feature type="compositionally biased region" description="Low complexity" evidence="4">
    <location>
        <begin position="1337"/>
        <end position="1347"/>
    </location>
</feature>
<sequence length="1383" mass="156078">MYNPNLNSVPQSLIDDVTIPDRLVLDAEADAIIANAGFDPGKHAKRYAEFQQMSETEKSEHDLAHVEALERFRSQLVDTQNDNEMIRDMPHLNTKERTMILQSMQQCIGKTDKKDVPLRDDGVSTLRRQNVDIANEIKPPKFGHTGESLENDSDEDELIDHDDYIRNTGKNRLDMLRRTYVSNVDTLQGGNDTNPFSVQEALELTGFEKCNIDELYINEKASKTWKYKIHQVYQIAELRKLLTTFPYTALLCSACGIGKTIIAFGTMLQMIQRDENLYETQKQQADTKPEDRVKFAPKLLLCPVACIESHFDECMSAFSDDLQPFIYYSEPDSLGTASARNNSIRSGVDNMKSFFDKCQPNDPKTGRKVIISSYNTFKRRCFGAEVYDEKDIGKSRDLMKKFGRHINLTATFNARLLNVDGELLDGDESDATSESEQPDHVDSSSDEDTDEEYMEQLGNEANQDEEPLPEDQIDDEDTTQQGELRQRAKKKGRLFFLKPEYDFMKFSVVVCDEAHLLKSTRSSIHKMVKYIPRQSLILCTATPMLNKPGDILGYLLLAWPEADANPVPNGFSYATLYSKKAQILGLDPEQKLGETDFFTSNDNLMTMLNDDAVASKDHPACQPFLSRIQANSRAKPLIDMTNPEQAHAMSDGRLPWLINPCNFQQAIKEFGFDFDACRMIVQTALDQLLVKRGMQSTLTLPDGKLVAPGDSIPGAIYREVRVYFRKRDEYDYHQQVFLRWKKYLYVRGKDSEGEEGSEGKAQSSEGQDQGSEGKAQRGNKINTNAWRQCSLPAVNLDNMQLLRPNVENAALAQELKIGPAENGKFKPSRVPMGTHETNKLAAHKDGGALFVHALLRNAPNEAKPRTRYDFLYFLIYRSPIMCATVRQIEEWVSAPPDPMAPECKHRVVVMGMSPWVLQDMHIVLQLMGYEVRAVRAETPLVQRNHIVNEFNSPESSVQVLITSIALSAFALNLQGECNKGIVMELPWSINHLFQALGRLVRLRQRRFVEWVIFTVPNTIYDRYQSIIWSKFVSQQAVESRIHPLVTGHLADIAAYSLIERMFNQTFHHYIFDRSSFNIQGPLSRADETGCRRYAAWFSGIGSLLLDLTSDGGAIKDEDRQAIGILSKMSIGQLFAGGFECQYPSSATIQSIEGPYDNPNEMQLIGIANYCKRGTPRLVETMRNKPLAVKARVPSVFLEALNEHLTGISNKELFRQRVRNEDSDGSADESGDDNYIRKKGEVPRTTGCQTAADIYYDRYPDGELPVTPRRTTGGDFESRAEMDNFPPINPAVDDLSDDSGSDAKRQKSPLRDLDPKGTDGRVTWNAEVEGISDESDSNRNTKTGLTTTGRKRKQQKQPDKAKASKKARYKSDKAVDPQDDESGG</sequence>
<dbReference type="SMART" id="SM00487">
    <property type="entry name" value="DEXDc"/>
    <property type="match status" value="1"/>
</dbReference>
<evidence type="ECO:0000256" key="4">
    <source>
        <dbReference type="SAM" id="MobiDB-lite"/>
    </source>
</evidence>
<evidence type="ECO:0000256" key="3">
    <source>
        <dbReference type="ARBA" id="ARBA00022840"/>
    </source>
</evidence>
<feature type="region of interest" description="Disordered" evidence="4">
    <location>
        <begin position="137"/>
        <end position="156"/>
    </location>
</feature>